<accession>A0A4R8ZCN0</accession>
<evidence type="ECO:0000313" key="3">
    <source>
        <dbReference type="Proteomes" id="UP000298424"/>
    </source>
</evidence>
<dbReference type="EMBL" id="SOGT01000012">
    <property type="protein sequence ID" value="TFD25082.1"/>
    <property type="molecule type" value="Genomic_DNA"/>
</dbReference>
<keyword evidence="3" id="KW-1185">Reference proteome</keyword>
<dbReference type="InterPro" id="IPR000182">
    <property type="entry name" value="GNAT_dom"/>
</dbReference>
<gene>
    <name evidence="2" type="ORF">E3T27_09845</name>
</gene>
<evidence type="ECO:0000313" key="2">
    <source>
        <dbReference type="EMBL" id="TFD25082.1"/>
    </source>
</evidence>
<dbReference type="PANTHER" id="PTHR43792:SF1">
    <property type="entry name" value="N-ACETYLTRANSFERASE DOMAIN-CONTAINING PROTEIN"/>
    <property type="match status" value="1"/>
</dbReference>
<dbReference type="GO" id="GO:0016747">
    <property type="term" value="F:acyltransferase activity, transferring groups other than amino-acyl groups"/>
    <property type="evidence" value="ECO:0007669"/>
    <property type="project" value="InterPro"/>
</dbReference>
<feature type="domain" description="N-acetyltransferase" evidence="1">
    <location>
        <begin position="9"/>
        <end position="166"/>
    </location>
</feature>
<reference evidence="2 3" key="1">
    <citation type="submission" date="2019-03" db="EMBL/GenBank/DDBJ databases">
        <title>Genomics of glacier-inhabiting Cryobacterium strains.</title>
        <authorList>
            <person name="Liu Q."/>
            <person name="Xin Y.-H."/>
        </authorList>
    </citation>
    <scope>NUCLEOTIDE SEQUENCE [LARGE SCALE GENOMIC DNA]</scope>
    <source>
        <strain evidence="2 3">TMT1-1</strain>
    </source>
</reference>
<dbReference type="RefSeq" id="WP_134572480.1">
    <property type="nucleotide sequence ID" value="NZ_SOGT01000012.1"/>
</dbReference>
<evidence type="ECO:0000259" key="1">
    <source>
        <dbReference type="PROSITE" id="PS51186"/>
    </source>
</evidence>
<dbReference type="Pfam" id="PF13302">
    <property type="entry name" value="Acetyltransf_3"/>
    <property type="match status" value="1"/>
</dbReference>
<dbReference type="PANTHER" id="PTHR43792">
    <property type="entry name" value="GNAT FAMILY, PUTATIVE (AFU_ORTHOLOGUE AFUA_3G00765)-RELATED-RELATED"/>
    <property type="match status" value="1"/>
</dbReference>
<dbReference type="Proteomes" id="UP000298424">
    <property type="component" value="Unassembled WGS sequence"/>
</dbReference>
<proteinExistence type="predicted"/>
<dbReference type="AlphaFoldDB" id="A0A4R8ZCN0"/>
<sequence>MAFPHSDRLNFRNMTDDDLEVMSAMLADSDVMEFYPRLKSRKETQAWIDWNKSNYAEHGYGLWVIETKTGEFAGDCGLTWQGVNGRPELEVGYHVRTEMQGRGYATEAAQACRDFARDVLEAAHLEAIIHPDNIASRRVAEKIGLEFEEDDHGGAIDVRSVYGSHL</sequence>
<dbReference type="OrthoDB" id="3533156at2"/>
<dbReference type="Gene3D" id="3.40.630.30">
    <property type="match status" value="1"/>
</dbReference>
<comment type="caution">
    <text evidence="2">The sequence shown here is derived from an EMBL/GenBank/DDBJ whole genome shotgun (WGS) entry which is preliminary data.</text>
</comment>
<dbReference type="InterPro" id="IPR016181">
    <property type="entry name" value="Acyl_CoA_acyltransferase"/>
</dbReference>
<dbReference type="SUPFAM" id="SSF55729">
    <property type="entry name" value="Acyl-CoA N-acyltransferases (Nat)"/>
    <property type="match status" value="1"/>
</dbReference>
<protein>
    <submittedName>
        <fullName evidence="2">N-acetyltransferase</fullName>
    </submittedName>
</protein>
<name>A0A4R8ZCN0_9MICO</name>
<keyword evidence="2" id="KW-0808">Transferase</keyword>
<dbReference type="PROSITE" id="PS51186">
    <property type="entry name" value="GNAT"/>
    <property type="match status" value="1"/>
</dbReference>
<organism evidence="2 3">
    <name type="scientific">Cryobacterium lyxosi</name>
    <dbReference type="NCBI Taxonomy" id="1259228"/>
    <lineage>
        <taxon>Bacteria</taxon>
        <taxon>Bacillati</taxon>
        <taxon>Actinomycetota</taxon>
        <taxon>Actinomycetes</taxon>
        <taxon>Micrococcales</taxon>
        <taxon>Microbacteriaceae</taxon>
        <taxon>Cryobacterium</taxon>
    </lineage>
</organism>
<dbReference type="InterPro" id="IPR051531">
    <property type="entry name" value="N-acetyltransferase"/>
</dbReference>